<evidence type="ECO:0000256" key="2">
    <source>
        <dbReference type="SAM" id="MobiDB-lite"/>
    </source>
</evidence>
<dbReference type="AlphaFoldDB" id="A0AAW0AH81"/>
<feature type="compositionally biased region" description="Low complexity" evidence="2">
    <location>
        <begin position="235"/>
        <end position="244"/>
    </location>
</feature>
<evidence type="ECO:0000313" key="3">
    <source>
        <dbReference type="EMBL" id="KAK7008464.1"/>
    </source>
</evidence>
<comment type="caution">
    <text evidence="3">The sequence shown here is derived from an EMBL/GenBank/DDBJ whole genome shotgun (WGS) entry which is preliminary data.</text>
</comment>
<accession>A0AAW0AH81</accession>
<feature type="compositionally biased region" description="Polar residues" evidence="2">
    <location>
        <begin position="208"/>
        <end position="220"/>
    </location>
</feature>
<keyword evidence="1" id="KW-0175">Coiled coil</keyword>
<name>A0AAW0AH81_9AGAR</name>
<keyword evidence="4" id="KW-1185">Reference proteome</keyword>
<sequence>MLPTMNLDSKSALDLTQFSTEELLALANRSVHRAIEVAQEPAADALSVAEALQKDLQRKIDELTKANEKLQMRCDAESVIRESGIDELRRLRAESEWYAAVVADKDALVNELKGKISELEAKAQDAENSLNRQWAKIIQLLRDSDMTCQRHAAEIAEKERVVAEKDAFIVDLQATNSNLQAEIAERARKRTALLASLQSLEEGMDEGAQTQTQIQGSAQSPGALKRKLPFPTPSSPDLESSPESTSRDKPNSEASDAKITLNPHSMIQNKSSEGNQSPDKCDPSGNDEDDLTSLSPSSESESEEADGAQGESDSDSSDSVSDALRRKYPLRSRKTAAKSSMNTRVMTRSSDKVDPARKRRRVGSDE</sequence>
<gene>
    <name evidence="3" type="ORF">R3P38DRAFT_3590835</name>
</gene>
<feature type="compositionally biased region" description="Polar residues" evidence="2">
    <location>
        <begin position="337"/>
        <end position="348"/>
    </location>
</feature>
<feature type="compositionally biased region" description="Acidic residues" evidence="2">
    <location>
        <begin position="300"/>
        <end position="316"/>
    </location>
</feature>
<feature type="region of interest" description="Disordered" evidence="2">
    <location>
        <begin position="203"/>
        <end position="366"/>
    </location>
</feature>
<feature type="compositionally biased region" description="Polar residues" evidence="2">
    <location>
        <begin position="262"/>
        <end position="278"/>
    </location>
</feature>
<evidence type="ECO:0000256" key="1">
    <source>
        <dbReference type="SAM" id="Coils"/>
    </source>
</evidence>
<feature type="compositionally biased region" description="Basic and acidic residues" evidence="2">
    <location>
        <begin position="349"/>
        <end position="366"/>
    </location>
</feature>
<evidence type="ECO:0000313" key="4">
    <source>
        <dbReference type="Proteomes" id="UP001362999"/>
    </source>
</evidence>
<feature type="coiled-coil region" evidence="1">
    <location>
        <begin position="102"/>
        <end position="129"/>
    </location>
</feature>
<reference evidence="3 4" key="1">
    <citation type="journal article" date="2024" name="J Genomics">
        <title>Draft genome sequencing and assembly of Favolaschia claudopus CIRM-BRFM 2984 isolated from oak limbs.</title>
        <authorList>
            <person name="Navarro D."/>
            <person name="Drula E."/>
            <person name="Chaduli D."/>
            <person name="Cazenave R."/>
            <person name="Ahrendt S."/>
            <person name="Wang J."/>
            <person name="Lipzen A."/>
            <person name="Daum C."/>
            <person name="Barry K."/>
            <person name="Grigoriev I.V."/>
            <person name="Favel A."/>
            <person name="Rosso M.N."/>
            <person name="Martin F."/>
        </authorList>
    </citation>
    <scope>NUCLEOTIDE SEQUENCE [LARGE SCALE GENOMIC DNA]</scope>
    <source>
        <strain evidence="3 4">CIRM-BRFM 2984</strain>
    </source>
</reference>
<dbReference type="EMBL" id="JAWWNJ010000067">
    <property type="protein sequence ID" value="KAK7008464.1"/>
    <property type="molecule type" value="Genomic_DNA"/>
</dbReference>
<protein>
    <submittedName>
        <fullName evidence="3">Uncharacterized protein</fullName>
    </submittedName>
</protein>
<feature type="compositionally biased region" description="Basic residues" evidence="2">
    <location>
        <begin position="326"/>
        <end position="336"/>
    </location>
</feature>
<feature type="coiled-coil region" evidence="1">
    <location>
        <begin position="46"/>
        <end position="73"/>
    </location>
</feature>
<dbReference type="Proteomes" id="UP001362999">
    <property type="component" value="Unassembled WGS sequence"/>
</dbReference>
<proteinExistence type="predicted"/>
<organism evidence="3 4">
    <name type="scientific">Favolaschia claudopus</name>
    <dbReference type="NCBI Taxonomy" id="2862362"/>
    <lineage>
        <taxon>Eukaryota</taxon>
        <taxon>Fungi</taxon>
        <taxon>Dikarya</taxon>
        <taxon>Basidiomycota</taxon>
        <taxon>Agaricomycotina</taxon>
        <taxon>Agaricomycetes</taxon>
        <taxon>Agaricomycetidae</taxon>
        <taxon>Agaricales</taxon>
        <taxon>Marasmiineae</taxon>
        <taxon>Mycenaceae</taxon>
        <taxon>Favolaschia</taxon>
    </lineage>
</organism>